<dbReference type="Proteomes" id="UP000319671">
    <property type="component" value="Unassembled WGS sequence"/>
</dbReference>
<dbReference type="SUPFAM" id="SSF46689">
    <property type="entry name" value="Homeodomain-like"/>
    <property type="match status" value="2"/>
</dbReference>
<evidence type="ECO:0000256" key="3">
    <source>
        <dbReference type="ARBA" id="ARBA00023163"/>
    </source>
</evidence>
<protein>
    <submittedName>
        <fullName evidence="5">AraC-like DNA-binding protein</fullName>
    </submittedName>
</protein>
<sequence length="292" mass="34180">MSNKYGVYGFRFLDTLNSSFYQLFAVGYQNITDSSYDWDGLKRKDGPLLLFQYTISGFGNIEIDGEVHQVDAGSAFMVEIPSNHRYYLPANSENWEFYFILLRPINIQKEWTELIKLIGKVPKIPEDSPPIIFLKSAFFAASKNQITDGFRASSIVYQFIMELFRYSTAYKKEKEIWPEKVIQAVRFLEEDYVSLQSLEELANRVELSKYHFTRLFKRTTGLSPMEYLTKVRMEKAVKLLRNTNLTIEEVARKIGYSNGSYFIKVFREWIGFSPGEFRLGKDLAYLNELRFD</sequence>
<name>A0A561D5U9_9BACI</name>
<dbReference type="AlphaFoldDB" id="A0A561D5U9"/>
<dbReference type="PANTHER" id="PTHR43280">
    <property type="entry name" value="ARAC-FAMILY TRANSCRIPTIONAL REGULATOR"/>
    <property type="match status" value="1"/>
</dbReference>
<dbReference type="InterPro" id="IPR018062">
    <property type="entry name" value="HTH_AraC-typ_CS"/>
</dbReference>
<keyword evidence="3" id="KW-0804">Transcription</keyword>
<dbReference type="EMBL" id="VIVN01000008">
    <property type="protein sequence ID" value="TWD98823.1"/>
    <property type="molecule type" value="Genomic_DNA"/>
</dbReference>
<comment type="caution">
    <text evidence="5">The sequence shown here is derived from an EMBL/GenBank/DDBJ whole genome shotgun (WGS) entry which is preliminary data.</text>
</comment>
<reference evidence="5 6" key="1">
    <citation type="submission" date="2019-06" db="EMBL/GenBank/DDBJ databases">
        <title>Sorghum-associated microbial communities from plants grown in Nebraska, USA.</title>
        <authorList>
            <person name="Schachtman D."/>
        </authorList>
    </citation>
    <scope>NUCLEOTIDE SEQUENCE [LARGE SCALE GENOMIC DNA]</scope>
    <source>
        <strain evidence="5 6">2482</strain>
    </source>
</reference>
<dbReference type="RefSeq" id="WP_144566271.1">
    <property type="nucleotide sequence ID" value="NZ_VIVN01000008.1"/>
</dbReference>
<dbReference type="InterPro" id="IPR020449">
    <property type="entry name" value="Tscrpt_reg_AraC-type_HTH"/>
</dbReference>
<keyword evidence="1" id="KW-0805">Transcription regulation</keyword>
<dbReference type="GO" id="GO:0003700">
    <property type="term" value="F:DNA-binding transcription factor activity"/>
    <property type="evidence" value="ECO:0007669"/>
    <property type="project" value="InterPro"/>
</dbReference>
<dbReference type="Pfam" id="PF02311">
    <property type="entry name" value="AraC_binding"/>
    <property type="match status" value="1"/>
</dbReference>
<evidence type="ECO:0000256" key="1">
    <source>
        <dbReference type="ARBA" id="ARBA00023015"/>
    </source>
</evidence>
<dbReference type="PROSITE" id="PS01124">
    <property type="entry name" value="HTH_ARAC_FAMILY_2"/>
    <property type="match status" value="1"/>
</dbReference>
<dbReference type="Pfam" id="PF12833">
    <property type="entry name" value="HTH_18"/>
    <property type="match status" value="1"/>
</dbReference>
<dbReference type="SUPFAM" id="SSF51215">
    <property type="entry name" value="Regulatory protein AraC"/>
    <property type="match status" value="1"/>
</dbReference>
<dbReference type="GO" id="GO:0043565">
    <property type="term" value="F:sequence-specific DNA binding"/>
    <property type="evidence" value="ECO:0007669"/>
    <property type="project" value="InterPro"/>
</dbReference>
<feature type="domain" description="HTH araC/xylS-type" evidence="4">
    <location>
        <begin position="182"/>
        <end position="280"/>
    </location>
</feature>
<keyword evidence="6" id="KW-1185">Reference proteome</keyword>
<dbReference type="PRINTS" id="PR00032">
    <property type="entry name" value="HTHARAC"/>
</dbReference>
<dbReference type="Gene3D" id="1.10.10.60">
    <property type="entry name" value="Homeodomain-like"/>
    <property type="match status" value="2"/>
</dbReference>
<dbReference type="InterPro" id="IPR037923">
    <property type="entry name" value="HTH-like"/>
</dbReference>
<dbReference type="InterPro" id="IPR003313">
    <property type="entry name" value="AraC-bd"/>
</dbReference>
<keyword evidence="2 5" id="KW-0238">DNA-binding</keyword>
<proteinExistence type="predicted"/>
<gene>
    <name evidence="5" type="ORF">FB550_10877</name>
</gene>
<dbReference type="Gene3D" id="2.60.120.280">
    <property type="entry name" value="Regulatory protein AraC"/>
    <property type="match status" value="1"/>
</dbReference>
<dbReference type="PROSITE" id="PS00041">
    <property type="entry name" value="HTH_ARAC_FAMILY_1"/>
    <property type="match status" value="1"/>
</dbReference>
<accession>A0A561D5U9</accession>
<evidence type="ECO:0000256" key="2">
    <source>
        <dbReference type="ARBA" id="ARBA00023125"/>
    </source>
</evidence>
<dbReference type="InterPro" id="IPR009057">
    <property type="entry name" value="Homeodomain-like_sf"/>
</dbReference>
<dbReference type="SMART" id="SM00342">
    <property type="entry name" value="HTH_ARAC"/>
    <property type="match status" value="1"/>
</dbReference>
<evidence type="ECO:0000313" key="5">
    <source>
        <dbReference type="EMBL" id="TWD98823.1"/>
    </source>
</evidence>
<evidence type="ECO:0000313" key="6">
    <source>
        <dbReference type="Proteomes" id="UP000319671"/>
    </source>
</evidence>
<evidence type="ECO:0000259" key="4">
    <source>
        <dbReference type="PROSITE" id="PS01124"/>
    </source>
</evidence>
<organism evidence="5 6">
    <name type="scientific">Neobacillus bataviensis</name>
    <dbReference type="NCBI Taxonomy" id="220685"/>
    <lineage>
        <taxon>Bacteria</taxon>
        <taxon>Bacillati</taxon>
        <taxon>Bacillota</taxon>
        <taxon>Bacilli</taxon>
        <taxon>Bacillales</taxon>
        <taxon>Bacillaceae</taxon>
        <taxon>Neobacillus</taxon>
    </lineage>
</organism>
<dbReference type="InterPro" id="IPR018060">
    <property type="entry name" value="HTH_AraC"/>
</dbReference>
<dbReference type="PANTHER" id="PTHR43280:SF28">
    <property type="entry name" value="HTH-TYPE TRANSCRIPTIONAL ACTIVATOR RHAS"/>
    <property type="match status" value="1"/>
</dbReference>